<dbReference type="PRINTS" id="PR00111">
    <property type="entry name" value="ABHYDROLASE"/>
</dbReference>
<protein>
    <submittedName>
        <fullName evidence="3">Alpha/beta hydrolase</fullName>
    </submittedName>
</protein>
<keyword evidence="1" id="KW-0732">Signal</keyword>
<dbReference type="Proteomes" id="UP001139447">
    <property type="component" value="Unassembled WGS sequence"/>
</dbReference>
<organism evidence="3 4">
    <name type="scientific">Variovorax terrae</name>
    <dbReference type="NCBI Taxonomy" id="2923278"/>
    <lineage>
        <taxon>Bacteria</taxon>
        <taxon>Pseudomonadati</taxon>
        <taxon>Pseudomonadota</taxon>
        <taxon>Betaproteobacteria</taxon>
        <taxon>Burkholderiales</taxon>
        <taxon>Comamonadaceae</taxon>
        <taxon>Variovorax</taxon>
    </lineage>
</organism>
<feature type="domain" description="AB hydrolase-1" evidence="2">
    <location>
        <begin position="55"/>
        <end position="286"/>
    </location>
</feature>
<evidence type="ECO:0000256" key="1">
    <source>
        <dbReference type="SAM" id="SignalP"/>
    </source>
</evidence>
<keyword evidence="4" id="KW-1185">Reference proteome</keyword>
<feature type="chain" id="PRO_5040906975" evidence="1">
    <location>
        <begin position="31"/>
        <end position="296"/>
    </location>
</feature>
<dbReference type="GO" id="GO:0046464">
    <property type="term" value="P:acylglycerol catabolic process"/>
    <property type="evidence" value="ECO:0007669"/>
    <property type="project" value="TreeGrafter"/>
</dbReference>
<evidence type="ECO:0000313" key="4">
    <source>
        <dbReference type="Proteomes" id="UP001139447"/>
    </source>
</evidence>
<dbReference type="InterPro" id="IPR000073">
    <property type="entry name" value="AB_hydrolase_1"/>
</dbReference>
<dbReference type="PANTHER" id="PTHR43798:SF5">
    <property type="entry name" value="MONOACYLGLYCEROL LIPASE ABHD6"/>
    <property type="match status" value="1"/>
</dbReference>
<proteinExistence type="predicted"/>
<dbReference type="Gene3D" id="3.40.50.1820">
    <property type="entry name" value="alpha/beta hydrolase"/>
    <property type="match status" value="1"/>
</dbReference>
<name>A0A9X2ALF8_9BURK</name>
<dbReference type="InterPro" id="IPR050266">
    <property type="entry name" value="AB_hydrolase_sf"/>
</dbReference>
<sequence>MPLARVPWLRPGFALALAAAAAMLVFPATATVAQTPEPVHGRDLLHDGDVAIEVLVNGIGPSVVLLPSSQRDSLDFDDIAQRIAQAGYRVLRPQPRGMGRSSGPLEGLDLSVLARDVAFTIDKLGEGRAVIVGHAYGHFVARVTDMSYPSRVRGVVVLGAAAKTFPKGMVESLAIAADPGKPRDERLTQLQFSMFAPGNDASSWLEGWHPELREVYRKAGAAPNKDVWWPVSNSPILDIQGEEDPWRPAATRNELKDVLGDKVTVRVIPRAGHALIPEQPAAVAEAIIAWIRTLEP</sequence>
<keyword evidence="3" id="KW-0378">Hydrolase</keyword>
<dbReference type="EMBL" id="JALGBI010000001">
    <property type="protein sequence ID" value="MCJ0761615.1"/>
    <property type="molecule type" value="Genomic_DNA"/>
</dbReference>
<reference evidence="3" key="1">
    <citation type="submission" date="2022-03" db="EMBL/GenBank/DDBJ databases">
        <authorList>
            <person name="Woo C.Y."/>
        </authorList>
    </citation>
    <scope>NUCLEOTIDE SEQUENCE</scope>
    <source>
        <strain evidence="3">CYS-02</strain>
    </source>
</reference>
<comment type="caution">
    <text evidence="3">The sequence shown here is derived from an EMBL/GenBank/DDBJ whole genome shotgun (WGS) entry which is preliminary data.</text>
</comment>
<accession>A0A9X2ALF8</accession>
<dbReference type="Pfam" id="PF12697">
    <property type="entry name" value="Abhydrolase_6"/>
    <property type="match status" value="1"/>
</dbReference>
<dbReference type="AlphaFoldDB" id="A0A9X2ALF8"/>
<evidence type="ECO:0000313" key="3">
    <source>
        <dbReference type="EMBL" id="MCJ0761615.1"/>
    </source>
</evidence>
<dbReference type="GO" id="GO:0047372">
    <property type="term" value="F:monoacylglycerol lipase activity"/>
    <property type="evidence" value="ECO:0007669"/>
    <property type="project" value="TreeGrafter"/>
</dbReference>
<gene>
    <name evidence="3" type="ORF">MMF98_00150</name>
</gene>
<dbReference type="PANTHER" id="PTHR43798">
    <property type="entry name" value="MONOACYLGLYCEROL LIPASE"/>
    <property type="match status" value="1"/>
</dbReference>
<dbReference type="InterPro" id="IPR029058">
    <property type="entry name" value="AB_hydrolase_fold"/>
</dbReference>
<evidence type="ECO:0000259" key="2">
    <source>
        <dbReference type="Pfam" id="PF12697"/>
    </source>
</evidence>
<dbReference type="GO" id="GO:0016020">
    <property type="term" value="C:membrane"/>
    <property type="evidence" value="ECO:0007669"/>
    <property type="project" value="TreeGrafter"/>
</dbReference>
<feature type="signal peptide" evidence="1">
    <location>
        <begin position="1"/>
        <end position="30"/>
    </location>
</feature>
<dbReference type="SUPFAM" id="SSF53474">
    <property type="entry name" value="alpha/beta-Hydrolases"/>
    <property type="match status" value="1"/>
</dbReference>
<dbReference type="RefSeq" id="WP_243302705.1">
    <property type="nucleotide sequence ID" value="NZ_JALGBI010000001.1"/>
</dbReference>